<dbReference type="NCBIfam" id="TIGR03084">
    <property type="entry name" value="TIGR03084 family metal-binding protein"/>
    <property type="match status" value="1"/>
</dbReference>
<protein>
    <submittedName>
        <fullName evidence="3">TIGR03084 family protein</fullName>
    </submittedName>
</protein>
<dbReference type="OrthoDB" id="113180at2"/>
<dbReference type="AlphaFoldDB" id="A0A1V0UED8"/>
<dbReference type="GO" id="GO:0046872">
    <property type="term" value="F:metal ion binding"/>
    <property type="evidence" value="ECO:0007669"/>
    <property type="project" value="InterPro"/>
</dbReference>
<dbReference type="InterPro" id="IPR024344">
    <property type="entry name" value="MDMPI_metal-binding"/>
</dbReference>
<dbReference type="InterPro" id="IPR013917">
    <property type="entry name" value="tRNA_wybutosine-synth"/>
</dbReference>
<proteinExistence type="predicted"/>
<dbReference type="Proteomes" id="UP000192445">
    <property type="component" value="Chromosome"/>
</dbReference>
<dbReference type="Pfam" id="PF08608">
    <property type="entry name" value="Wyosine_form"/>
    <property type="match status" value="1"/>
</dbReference>
<gene>
    <name evidence="3" type="ORF">B1H20_20430</name>
</gene>
<dbReference type="NCBIfam" id="TIGR03083">
    <property type="entry name" value="maleylpyruvate isomerase family mycothiol-dependent enzyme"/>
    <property type="match status" value="1"/>
</dbReference>
<dbReference type="SUPFAM" id="SSF109854">
    <property type="entry name" value="DinB/YfiT-like putative metalloenzymes"/>
    <property type="match status" value="1"/>
</dbReference>
<evidence type="ECO:0000313" key="3">
    <source>
        <dbReference type="EMBL" id="ARF63477.1"/>
    </source>
</evidence>
<evidence type="ECO:0000259" key="2">
    <source>
        <dbReference type="Pfam" id="PF11716"/>
    </source>
</evidence>
<evidence type="ECO:0000313" key="4">
    <source>
        <dbReference type="Proteomes" id="UP000192445"/>
    </source>
</evidence>
<dbReference type="RefSeq" id="WP_032772935.1">
    <property type="nucleotide sequence ID" value="NZ_CP020570.1"/>
</dbReference>
<dbReference type="Pfam" id="PF11716">
    <property type="entry name" value="MDMPI_N"/>
    <property type="match status" value="1"/>
</dbReference>
<dbReference type="EMBL" id="CP020570">
    <property type="protein sequence ID" value="ARF63477.1"/>
    <property type="molecule type" value="Genomic_DNA"/>
</dbReference>
<dbReference type="InterPro" id="IPR017517">
    <property type="entry name" value="Maleyloyr_isom"/>
</dbReference>
<reference evidence="3 4" key="1">
    <citation type="submission" date="2017-03" db="EMBL/GenBank/DDBJ databases">
        <title>Complete Genome Sequence of a natural compounds producer, Streptomyces violaceus S21.</title>
        <authorList>
            <person name="Zhong C."/>
            <person name="Zhao Z."/>
            <person name="Fu J."/>
            <person name="Zong G."/>
            <person name="Qin R."/>
            <person name="Cao G."/>
        </authorList>
    </citation>
    <scope>NUCLEOTIDE SEQUENCE [LARGE SCALE GENOMIC DNA]</scope>
    <source>
        <strain evidence="3 4">S21</strain>
    </source>
</reference>
<dbReference type="Gene3D" id="1.20.120.450">
    <property type="entry name" value="dinb family like domain"/>
    <property type="match status" value="1"/>
</dbReference>
<feature type="domain" description="tRNA wybutosine-synthesis" evidence="1">
    <location>
        <begin position="186"/>
        <end position="231"/>
    </location>
</feature>
<organism evidence="3 4">
    <name type="scientific">Streptomyces violaceoruber</name>
    <dbReference type="NCBI Taxonomy" id="1935"/>
    <lineage>
        <taxon>Bacteria</taxon>
        <taxon>Bacillati</taxon>
        <taxon>Actinomycetota</taxon>
        <taxon>Actinomycetes</taxon>
        <taxon>Kitasatosporales</taxon>
        <taxon>Streptomycetaceae</taxon>
        <taxon>Streptomyces</taxon>
        <taxon>Streptomyces violaceoruber group</taxon>
    </lineage>
</organism>
<dbReference type="STRING" id="1935.B1H20_20430"/>
<dbReference type="KEGG" id="svu:B1H20_20430"/>
<sequence length="268" mass="29003">MSAVVAVIDDLREEGDELDALVSALDGPGWLGPTPAERWSIAHQIAHLSWTDEVALLAATEPDRFGDEVAKALAAPEAFVDEAADALVATHAPDALLARWREGRQRLEKVLRDAPDGTRIPWYGPAMSVASMASARLMETWAHGQDVADALGVTRTPTARLRHVARIGVRARNYAFMVRGITAPEEEFRVELRTPEGEMIAYGPEDGAQRITGPLLDFCLLVTQRAHRADLAVTAEGAAADQWLGIAQAFAGPPGPGRPPRAEQERLR</sequence>
<dbReference type="InterPro" id="IPR034660">
    <property type="entry name" value="DinB/YfiT-like"/>
</dbReference>
<evidence type="ECO:0000259" key="1">
    <source>
        <dbReference type="Pfam" id="PF08608"/>
    </source>
</evidence>
<dbReference type="InterPro" id="IPR017518">
    <property type="entry name" value="CHP03084"/>
</dbReference>
<accession>A0A1V0UED8</accession>
<name>A0A1V0UED8_STRVN</name>
<feature type="domain" description="Mycothiol-dependent maleylpyruvate isomerase metal-binding" evidence="2">
    <location>
        <begin position="11"/>
        <end position="148"/>
    </location>
</feature>